<dbReference type="STRING" id="315358.SERIO_v1c09270"/>
<dbReference type="PATRIC" id="fig|743698.3.peg.936"/>
<dbReference type="Proteomes" id="UP000035661">
    <property type="component" value="Chromosome"/>
</dbReference>
<sequence>MNKMSLLLIGNGINISLNKEFSLNKFIDILKNYYSIKQLYQQLYFFGNDQYTEEEIDIFFKAIERSEKLLNEVLTNSEEKGVEDAIIKYTKQVNKWLILSEDKIRDKFIEFFKSLFVGYIYNLESTSQFIFNPYFLFDKYKEKIKKYDKIFTLNYDSILEEQMQINQSLIIHLHGRMIYDRTNQKLDFSNCLLSTYNFPKYKSNIPQLLLIKERNNYIGEYDLDIFGLNPINDYDIFALFIISKVLNNINFYYHTSNDLENFINMLHKISYWKLIDLKTGYNLQKEPKDKGKLIESIENSTFYINKKLSDEL</sequence>
<evidence type="ECO:0000313" key="2">
    <source>
        <dbReference type="Proteomes" id="UP000035661"/>
    </source>
</evidence>
<accession>A0A0H3XN01</accession>
<dbReference type="KEGG" id="seri:SERIO_v1c09270"/>
<gene>
    <name evidence="1" type="ORF">SERIO_v1c09270</name>
</gene>
<keyword evidence="2" id="KW-1185">Reference proteome</keyword>
<dbReference type="EMBL" id="CP011856">
    <property type="protein sequence ID" value="AKM54487.1"/>
    <property type="molecule type" value="Genomic_DNA"/>
</dbReference>
<reference evidence="2" key="2">
    <citation type="submission" date="2015-06" db="EMBL/GenBank/DDBJ databases">
        <title>Complete genome sequence of Spiroplasma eriocheiris TDA-040725-5 (DSM 21848).</title>
        <authorList>
            <person name="Lo W.-S."/>
            <person name="Kuo C.-H."/>
        </authorList>
    </citation>
    <scope>NUCLEOTIDE SEQUENCE [LARGE SCALE GENOMIC DNA]</scope>
    <source>
        <strain evidence="2">TDA-040725-5</strain>
    </source>
</reference>
<evidence type="ECO:0000313" key="1">
    <source>
        <dbReference type="EMBL" id="AKM54487.1"/>
    </source>
</evidence>
<protein>
    <submittedName>
        <fullName evidence="1">Uncharacterized protein</fullName>
    </submittedName>
</protein>
<dbReference type="AlphaFoldDB" id="A0A0H3XN01"/>
<dbReference type="RefSeq" id="WP_047791685.1">
    <property type="nucleotide sequence ID" value="NZ_CP011856.1"/>
</dbReference>
<reference evidence="1 2" key="1">
    <citation type="journal article" date="2015" name="Genome Biol. Evol.">
        <title>Found and Lost: The Fates of Horizontally Acquired Genes in Arthropod-Symbiotic Spiroplasma.</title>
        <authorList>
            <person name="Lo W.S."/>
            <person name="Gasparich G.E."/>
            <person name="Kuo C.H."/>
        </authorList>
    </citation>
    <scope>NUCLEOTIDE SEQUENCE [LARGE SCALE GENOMIC DNA]</scope>
    <source>
        <strain evidence="2">TDA-040725-5</strain>
    </source>
</reference>
<proteinExistence type="predicted"/>
<organism evidence="1 2">
    <name type="scientific">Spiroplasma eriocheiris</name>
    <dbReference type="NCBI Taxonomy" id="315358"/>
    <lineage>
        <taxon>Bacteria</taxon>
        <taxon>Bacillati</taxon>
        <taxon>Mycoplasmatota</taxon>
        <taxon>Mollicutes</taxon>
        <taxon>Entomoplasmatales</taxon>
        <taxon>Spiroplasmataceae</taxon>
        <taxon>Spiroplasma</taxon>
    </lineage>
</organism>
<name>A0A0H3XN01_9MOLU</name>